<evidence type="ECO:0000256" key="2">
    <source>
        <dbReference type="ARBA" id="ARBA00005658"/>
    </source>
</evidence>
<keyword evidence="6 8" id="KW-1133">Transmembrane helix</keyword>
<sequence>MFVGHKVTKVFYISLIIAVLFIVWGVISEDTLPTWNLGNVTGNIQGFLVEKFGWFYLLSATSFLVFAIFLIASKYGNIVLGKDGDKPEYNYITWFGMLFSAGMGIGLVFWGATEPIYHFNTPPFEVDSESEAAKVAMRYSFFHWGLHPWAIYSILALALAYFQFRKDAPGLVSSTLKPLFGDKMNGGWGTLVDVIAVFATIFGVATSLGLGAQQISSGLGFLFEGLTNNFTLQFIIIIAVTILFMLSAITGLDRGIKYLSTTNIILAFILMFFMLFAGPTNFIMNFFTTTLGSYIQKLPAMSFRMAPFNEENTGWLQSWTIFYWAWWIAWAPFVAMFIARVSRGRTVREFVVGVLLVPTIFGALWFAVFGGSAIALEYNDGMDLFTIISDTGQEAALFTVLDNYPIATLSSILTILLISTFFITSADSATFVLGMQTTGGDLDPALRVKIAWGIVQSATAAVLLWQGGLGALQTASIIAAFPFAFILIMVIFAVVKEFKEEARNYPLKRKRPEDRSH</sequence>
<proteinExistence type="inferred from homology"/>
<evidence type="ECO:0000256" key="4">
    <source>
        <dbReference type="ARBA" id="ARBA00022475"/>
    </source>
</evidence>
<feature type="transmembrane region" description="Helical" evidence="8">
    <location>
        <begin position="146"/>
        <end position="164"/>
    </location>
</feature>
<evidence type="ECO:0000313" key="9">
    <source>
        <dbReference type="EMBL" id="RPF56140.1"/>
    </source>
</evidence>
<keyword evidence="10" id="KW-1185">Reference proteome</keyword>
<evidence type="ECO:0000256" key="1">
    <source>
        <dbReference type="ARBA" id="ARBA00004651"/>
    </source>
</evidence>
<feature type="transmembrane region" description="Helical" evidence="8">
    <location>
        <begin position="230"/>
        <end position="252"/>
    </location>
</feature>
<feature type="transmembrane region" description="Helical" evidence="8">
    <location>
        <begin position="351"/>
        <end position="376"/>
    </location>
</feature>
<reference evidence="9 10" key="1">
    <citation type="submission" date="2018-11" db="EMBL/GenBank/DDBJ databases">
        <title>Genomic Encyclopedia of Type Strains, Phase IV (KMG-IV): sequencing the most valuable type-strain genomes for metagenomic binning, comparative biology and taxonomic classification.</title>
        <authorList>
            <person name="Goeker M."/>
        </authorList>
    </citation>
    <scope>NUCLEOTIDE SEQUENCE [LARGE SCALE GENOMIC DNA]</scope>
    <source>
        <strain evidence="9 10">DSM 18090</strain>
    </source>
</reference>
<keyword evidence="5 8" id="KW-0812">Transmembrane</keyword>
<dbReference type="GO" id="GO:0022857">
    <property type="term" value="F:transmembrane transporter activity"/>
    <property type="evidence" value="ECO:0007669"/>
    <property type="project" value="InterPro"/>
</dbReference>
<dbReference type="EMBL" id="RKRF01000007">
    <property type="protein sequence ID" value="RPF56140.1"/>
    <property type="molecule type" value="Genomic_DNA"/>
</dbReference>
<keyword evidence="4" id="KW-1003">Cell membrane</keyword>
<keyword evidence="7 8" id="KW-0472">Membrane</keyword>
<feature type="transmembrane region" description="Helical" evidence="8">
    <location>
        <begin position="7"/>
        <end position="27"/>
    </location>
</feature>
<dbReference type="NCBIfam" id="TIGR00842">
    <property type="entry name" value="bcct"/>
    <property type="match status" value="1"/>
</dbReference>
<feature type="transmembrane region" description="Helical" evidence="8">
    <location>
        <begin position="185"/>
        <end position="210"/>
    </location>
</feature>
<accession>A0A3N5BLT7</accession>
<feature type="transmembrane region" description="Helical" evidence="8">
    <location>
        <begin position="446"/>
        <end position="465"/>
    </location>
</feature>
<organism evidence="9 10">
    <name type="scientific">Aquisalibacillus elongatus</name>
    <dbReference type="NCBI Taxonomy" id="485577"/>
    <lineage>
        <taxon>Bacteria</taxon>
        <taxon>Bacillati</taxon>
        <taxon>Bacillota</taxon>
        <taxon>Bacilli</taxon>
        <taxon>Bacillales</taxon>
        <taxon>Bacillaceae</taxon>
        <taxon>Aquisalibacillus</taxon>
    </lineage>
</organism>
<dbReference type="InterPro" id="IPR018093">
    <property type="entry name" value="BCCT_CS"/>
</dbReference>
<feature type="transmembrane region" description="Helical" evidence="8">
    <location>
        <begin position="264"/>
        <end position="284"/>
    </location>
</feature>
<evidence type="ECO:0000256" key="5">
    <source>
        <dbReference type="ARBA" id="ARBA00022692"/>
    </source>
</evidence>
<protein>
    <submittedName>
        <fullName evidence="9">Glycine betaine transporter</fullName>
    </submittedName>
</protein>
<comment type="subcellular location">
    <subcellularLocation>
        <location evidence="1">Cell membrane</location>
        <topology evidence="1">Multi-pass membrane protein</topology>
    </subcellularLocation>
</comment>
<dbReference type="Pfam" id="PF02028">
    <property type="entry name" value="BCCT"/>
    <property type="match status" value="1"/>
</dbReference>
<dbReference type="Proteomes" id="UP000276443">
    <property type="component" value="Unassembled WGS sequence"/>
</dbReference>
<feature type="transmembrane region" description="Helical" evidence="8">
    <location>
        <begin position="471"/>
        <end position="495"/>
    </location>
</feature>
<feature type="transmembrane region" description="Helical" evidence="8">
    <location>
        <begin position="53"/>
        <end position="72"/>
    </location>
</feature>
<evidence type="ECO:0000313" key="10">
    <source>
        <dbReference type="Proteomes" id="UP000276443"/>
    </source>
</evidence>
<evidence type="ECO:0000256" key="6">
    <source>
        <dbReference type="ARBA" id="ARBA00022989"/>
    </source>
</evidence>
<name>A0A3N5BLT7_9BACI</name>
<dbReference type="GO" id="GO:0005886">
    <property type="term" value="C:plasma membrane"/>
    <property type="evidence" value="ECO:0007669"/>
    <property type="project" value="UniProtKB-SubCell"/>
</dbReference>
<feature type="transmembrane region" description="Helical" evidence="8">
    <location>
        <begin position="321"/>
        <end position="339"/>
    </location>
</feature>
<evidence type="ECO:0000256" key="8">
    <source>
        <dbReference type="SAM" id="Phobius"/>
    </source>
</evidence>
<comment type="similarity">
    <text evidence="2">Belongs to the BCCT transporter (TC 2.A.15) family.</text>
</comment>
<dbReference type="PROSITE" id="PS01303">
    <property type="entry name" value="BCCT"/>
    <property type="match status" value="1"/>
</dbReference>
<dbReference type="PANTHER" id="PTHR30047">
    <property type="entry name" value="HIGH-AFFINITY CHOLINE TRANSPORT PROTEIN-RELATED"/>
    <property type="match status" value="1"/>
</dbReference>
<gene>
    <name evidence="9" type="ORF">EDC24_1029</name>
</gene>
<dbReference type="AlphaFoldDB" id="A0A3N5BLT7"/>
<keyword evidence="3" id="KW-0813">Transport</keyword>
<dbReference type="PANTHER" id="PTHR30047:SF7">
    <property type="entry name" value="HIGH-AFFINITY CHOLINE TRANSPORT PROTEIN"/>
    <property type="match status" value="1"/>
</dbReference>
<evidence type="ECO:0000256" key="7">
    <source>
        <dbReference type="ARBA" id="ARBA00023136"/>
    </source>
</evidence>
<feature type="transmembrane region" description="Helical" evidence="8">
    <location>
        <begin position="92"/>
        <end position="112"/>
    </location>
</feature>
<evidence type="ECO:0000256" key="3">
    <source>
        <dbReference type="ARBA" id="ARBA00022448"/>
    </source>
</evidence>
<comment type="caution">
    <text evidence="9">The sequence shown here is derived from an EMBL/GenBank/DDBJ whole genome shotgun (WGS) entry which is preliminary data.</text>
</comment>
<dbReference type="OrthoDB" id="9775735at2"/>
<dbReference type="InterPro" id="IPR000060">
    <property type="entry name" value="BCCT_transptr"/>
</dbReference>
<feature type="transmembrane region" description="Helical" evidence="8">
    <location>
        <begin position="406"/>
        <end position="434"/>
    </location>
</feature>